<evidence type="ECO:0000256" key="2">
    <source>
        <dbReference type="ARBA" id="ARBA00022679"/>
    </source>
</evidence>
<name>C5KPH2_PERM5</name>
<comment type="domain">
    <text evidence="7">The DHHC domain is required for palmitoyltransferase activity.</text>
</comment>
<feature type="transmembrane region" description="Helical" evidence="7">
    <location>
        <begin position="208"/>
        <end position="228"/>
    </location>
</feature>
<dbReference type="EMBL" id="GG675112">
    <property type="protein sequence ID" value="EER13601.1"/>
    <property type="molecule type" value="Genomic_DNA"/>
</dbReference>
<dbReference type="InterPro" id="IPR001594">
    <property type="entry name" value="Palmitoyltrfase_DHHC"/>
</dbReference>
<evidence type="ECO:0000256" key="3">
    <source>
        <dbReference type="ARBA" id="ARBA00022692"/>
    </source>
</evidence>
<feature type="region of interest" description="Disordered" evidence="8">
    <location>
        <begin position="358"/>
        <end position="381"/>
    </location>
</feature>
<feature type="transmembrane region" description="Helical" evidence="7">
    <location>
        <begin position="248"/>
        <end position="274"/>
    </location>
</feature>
<evidence type="ECO:0000313" key="10">
    <source>
        <dbReference type="EMBL" id="EER13601.1"/>
    </source>
</evidence>
<evidence type="ECO:0000256" key="1">
    <source>
        <dbReference type="ARBA" id="ARBA00004141"/>
    </source>
</evidence>
<evidence type="ECO:0000256" key="4">
    <source>
        <dbReference type="ARBA" id="ARBA00022989"/>
    </source>
</evidence>
<feature type="transmembrane region" description="Helical" evidence="7">
    <location>
        <begin position="69"/>
        <end position="88"/>
    </location>
</feature>
<keyword evidence="11" id="KW-1185">Reference proteome</keyword>
<evidence type="ECO:0000256" key="7">
    <source>
        <dbReference type="RuleBase" id="RU079119"/>
    </source>
</evidence>
<evidence type="ECO:0000256" key="6">
    <source>
        <dbReference type="ARBA" id="ARBA00023315"/>
    </source>
</evidence>
<dbReference type="AlphaFoldDB" id="C5KPH2"/>
<keyword evidence="3 7" id="KW-0812">Transmembrane</keyword>
<dbReference type="GeneID" id="9042572"/>
<dbReference type="OMA" id="RYARSCK"/>
<keyword evidence="5 7" id="KW-0472">Membrane</keyword>
<protein>
    <recommendedName>
        <fullName evidence="7">Palmitoyltransferase</fullName>
        <ecNumber evidence="7">2.3.1.225</ecNumber>
    </recommendedName>
</protein>
<accession>C5KPH2</accession>
<evidence type="ECO:0000259" key="9">
    <source>
        <dbReference type="Pfam" id="PF01529"/>
    </source>
</evidence>
<comment type="catalytic activity">
    <reaction evidence="7">
        <text>L-cysteinyl-[protein] + hexadecanoyl-CoA = S-hexadecanoyl-L-cysteinyl-[protein] + CoA</text>
        <dbReference type="Rhea" id="RHEA:36683"/>
        <dbReference type="Rhea" id="RHEA-COMP:10131"/>
        <dbReference type="Rhea" id="RHEA-COMP:11032"/>
        <dbReference type="ChEBI" id="CHEBI:29950"/>
        <dbReference type="ChEBI" id="CHEBI:57287"/>
        <dbReference type="ChEBI" id="CHEBI:57379"/>
        <dbReference type="ChEBI" id="CHEBI:74151"/>
        <dbReference type="EC" id="2.3.1.225"/>
    </reaction>
</comment>
<evidence type="ECO:0000313" key="11">
    <source>
        <dbReference type="Proteomes" id="UP000007800"/>
    </source>
</evidence>
<dbReference type="InParanoid" id="C5KPH2"/>
<organism evidence="11">
    <name type="scientific">Perkinsus marinus (strain ATCC 50983 / TXsc)</name>
    <dbReference type="NCBI Taxonomy" id="423536"/>
    <lineage>
        <taxon>Eukaryota</taxon>
        <taxon>Sar</taxon>
        <taxon>Alveolata</taxon>
        <taxon>Perkinsozoa</taxon>
        <taxon>Perkinsea</taxon>
        <taxon>Perkinsida</taxon>
        <taxon>Perkinsidae</taxon>
        <taxon>Perkinsus</taxon>
    </lineage>
</organism>
<proteinExistence type="inferred from homology"/>
<reference evidence="10 11" key="1">
    <citation type="submission" date="2008-07" db="EMBL/GenBank/DDBJ databases">
        <authorList>
            <person name="El-Sayed N."/>
            <person name="Caler E."/>
            <person name="Inman J."/>
            <person name="Amedeo P."/>
            <person name="Hass B."/>
            <person name="Wortman J."/>
        </authorList>
    </citation>
    <scope>NUCLEOTIDE SEQUENCE [LARGE SCALE GENOMIC DNA]</scope>
    <source>
        <strain evidence="11">ATCC 50983 / TXsc</strain>
    </source>
</reference>
<keyword evidence="6 7" id="KW-0012">Acyltransferase</keyword>
<dbReference type="GO" id="GO:0016020">
    <property type="term" value="C:membrane"/>
    <property type="evidence" value="ECO:0007669"/>
    <property type="project" value="UniProtKB-SubCell"/>
</dbReference>
<evidence type="ECO:0000256" key="8">
    <source>
        <dbReference type="SAM" id="MobiDB-lite"/>
    </source>
</evidence>
<dbReference type="PROSITE" id="PS50216">
    <property type="entry name" value="DHHC"/>
    <property type="match status" value="1"/>
</dbReference>
<comment type="similarity">
    <text evidence="7">Belongs to the DHHC palmitoyltransferase family.</text>
</comment>
<dbReference type="RefSeq" id="XP_002781806.1">
    <property type="nucleotide sequence ID" value="XM_002781760.1"/>
</dbReference>
<dbReference type="InterPro" id="IPR039859">
    <property type="entry name" value="PFA4/ZDH16/20/ERF2-like"/>
</dbReference>
<dbReference type="OrthoDB" id="331948at2759"/>
<feature type="transmembrane region" description="Helical" evidence="7">
    <location>
        <begin position="38"/>
        <end position="63"/>
    </location>
</feature>
<dbReference type="EC" id="2.3.1.225" evidence="7"/>
<dbReference type="GO" id="GO:0019706">
    <property type="term" value="F:protein-cysteine S-palmitoyltransferase activity"/>
    <property type="evidence" value="ECO:0007669"/>
    <property type="project" value="UniProtKB-EC"/>
</dbReference>
<evidence type="ECO:0000256" key="5">
    <source>
        <dbReference type="ARBA" id="ARBA00023136"/>
    </source>
</evidence>
<gene>
    <name evidence="10" type="ORF">Pmar_PMAR001279</name>
</gene>
<feature type="domain" description="Palmitoyltransferase DHHC" evidence="9">
    <location>
        <begin position="165"/>
        <end position="290"/>
    </location>
</feature>
<dbReference type="Pfam" id="PF01529">
    <property type="entry name" value="DHHC"/>
    <property type="match status" value="1"/>
</dbReference>
<comment type="subcellular location">
    <subcellularLocation>
        <location evidence="1">Membrane</location>
        <topology evidence="1">Multi-pass membrane protein</topology>
    </subcellularLocation>
</comment>
<keyword evidence="4 7" id="KW-1133">Transmembrane helix</keyword>
<dbReference type="PANTHER" id="PTHR12246">
    <property type="entry name" value="PALMITOYLTRANSFERASE ZDHHC16"/>
    <property type="match status" value="1"/>
</dbReference>
<keyword evidence="2 7" id="KW-0808">Transferase</keyword>
<dbReference type="Proteomes" id="UP000007800">
    <property type="component" value="Unassembled WGS sequence"/>
</dbReference>
<sequence>MRLPRVPLWLKAPFILLWHIPSRIGYRVGRCFDLSIKLMGPALILLAFSLYGFCTYTYFAVIVYYYNTAWVWSGATAIGLFLLINMIYNYVKAAGTSPGVPPVCDPEAPSGSENDVEELALRNALQLRLAKNGRVYQGYANNDSSDDDGPAKPPPPSSLTAPFPLCRKCNRYKPARAHHCSVCKVCVLKMDHHCPWLNNCVGHRNYKYFYLFLLYLELCCLFVILLFFDPFNAAMFPARGAPRWDISIAYKQAVAMSFVICLAIAIAVGTLLGFHTYLVLTNQTTIDFQSNVQEARLAKQQGTLFINPFNLGRSRNFHQVFGDYTFCSFRWMIPWANSKPAPNCDGYIWPTIGARGPPRGDNRRSAHRHNNIPPVSDNPAE</sequence>